<dbReference type="Proteomes" id="UP000584374">
    <property type="component" value="Unassembled WGS sequence"/>
</dbReference>
<feature type="region of interest" description="Disordered" evidence="2">
    <location>
        <begin position="537"/>
        <end position="559"/>
    </location>
</feature>
<dbReference type="SMART" id="SM00939">
    <property type="entry name" value="PepX_C"/>
    <property type="match status" value="1"/>
</dbReference>
<dbReference type="NCBIfam" id="TIGR00976">
    <property type="entry name" value="CocE_NonD"/>
    <property type="match status" value="1"/>
</dbReference>
<dbReference type="Gene3D" id="2.60.120.260">
    <property type="entry name" value="Galactose-binding domain-like"/>
    <property type="match status" value="1"/>
</dbReference>
<keyword evidence="1" id="KW-0378">Hydrolase</keyword>
<dbReference type="InterPro" id="IPR008979">
    <property type="entry name" value="Galactose-bd-like_sf"/>
</dbReference>
<keyword evidence="5" id="KW-1185">Reference proteome</keyword>
<dbReference type="InterPro" id="IPR005674">
    <property type="entry name" value="CocE/Ser_esterase"/>
</dbReference>
<dbReference type="SUPFAM" id="SSF53474">
    <property type="entry name" value="alpha/beta-Hydrolases"/>
    <property type="match status" value="1"/>
</dbReference>
<dbReference type="InterPro" id="IPR013736">
    <property type="entry name" value="Xaa-Pro_dipept_C"/>
</dbReference>
<feature type="domain" description="Xaa-Pro dipeptidyl-peptidase C-terminal" evidence="3">
    <location>
        <begin position="291"/>
        <end position="549"/>
    </location>
</feature>
<dbReference type="Pfam" id="PF08530">
    <property type="entry name" value="PepX_C"/>
    <property type="match status" value="1"/>
</dbReference>
<dbReference type="SUPFAM" id="SSF49785">
    <property type="entry name" value="Galactose-binding domain-like"/>
    <property type="match status" value="1"/>
</dbReference>
<sequence length="674" mass="75673">MQVVTELAHSIKEEEQVWIPLSDGTRLAARIWRPASSDAEAVPAILEFIPYRQRDLTARRDSINHPYLAGHGYACARVDLRGSGDSEGVLSDEYLDQELQDGEEVLAWLAEQPWCNGRTGMMGISWGGFNALQIAARRPPSLAAIAALSCSDDRYADDVHYMGGCLLSDNLSWASTMFAYTSCPPDPASVGGGWRAQWFERLAGSGLWLEEWLRHQRRDAYWRHGSVCEDYGRIQCPVFAVSGWADGYSNAVFRLMEHLNVPRLGLIGPWSHKYPHLGEPGPPIGFLQELVRWWDHWLKNVDTGVMDGPMLRTWMQESMPPSTSYEERPGRWVGEPSWPSPHVDRVRCPLGQNLIARPGDKPQSRPLSIKSPLSLGQFAGKWCSYNAPPDLPYDQREEDGGALVFDTDPLAERCELLGGPVADLNLEVDRPVAMLAVRLSDIDPDGRATRVTYGLLNLCHRDGHAEPRPLEPGNRYQVRVQLNGVAQAFPPGHKIRMALSSSYWPLAWPPPEPVRLTVHPQASALILPIRSIREPDELPSAPFGAPEGTPPLASTQLQPGEGQWTVSRDLVGYESMLEVVKDLGVVRFEGIDLAVTRRAYERYSWTADDFGSTRGEVEWNMAFERGDWSVRTRTRTVLTSTEVDFDLHAELDAFEGNTRVYSRNWQRRIPRDHT</sequence>
<dbReference type="InterPro" id="IPR050585">
    <property type="entry name" value="Xaa-Pro_dipeptidyl-ppase/CocE"/>
</dbReference>
<name>A0A840Q319_9PSEU</name>
<dbReference type="AlphaFoldDB" id="A0A840Q319"/>
<dbReference type="PANTHER" id="PTHR43056:SF10">
    <property type="entry name" value="COCE_NOND FAMILY, PUTATIVE (AFU_ORTHOLOGUE AFUA_7G00600)-RELATED"/>
    <property type="match status" value="1"/>
</dbReference>
<evidence type="ECO:0000256" key="1">
    <source>
        <dbReference type="ARBA" id="ARBA00022801"/>
    </source>
</evidence>
<evidence type="ECO:0000256" key="2">
    <source>
        <dbReference type="SAM" id="MobiDB-lite"/>
    </source>
</evidence>
<dbReference type="Gene3D" id="3.40.50.1820">
    <property type="entry name" value="alpha/beta hydrolase"/>
    <property type="match status" value="2"/>
</dbReference>
<dbReference type="InterPro" id="IPR029058">
    <property type="entry name" value="AB_hydrolase_fold"/>
</dbReference>
<accession>A0A840Q319</accession>
<proteinExistence type="predicted"/>
<comment type="caution">
    <text evidence="4">The sequence shown here is derived from an EMBL/GenBank/DDBJ whole genome shotgun (WGS) entry which is preliminary data.</text>
</comment>
<protein>
    <recommendedName>
        <fullName evidence="3">Xaa-Pro dipeptidyl-peptidase C-terminal domain-containing protein</fullName>
    </recommendedName>
</protein>
<dbReference type="InterPro" id="IPR000383">
    <property type="entry name" value="Xaa-Pro-like_dom"/>
</dbReference>
<dbReference type="PANTHER" id="PTHR43056">
    <property type="entry name" value="PEPTIDASE S9 PROLYL OLIGOPEPTIDASE"/>
    <property type="match status" value="1"/>
</dbReference>
<dbReference type="EMBL" id="JACHIW010000001">
    <property type="protein sequence ID" value="MBB5156912.1"/>
    <property type="molecule type" value="Genomic_DNA"/>
</dbReference>
<dbReference type="GO" id="GO:0008239">
    <property type="term" value="F:dipeptidyl-peptidase activity"/>
    <property type="evidence" value="ECO:0007669"/>
    <property type="project" value="InterPro"/>
</dbReference>
<dbReference type="Pfam" id="PF02129">
    <property type="entry name" value="Peptidase_S15"/>
    <property type="match status" value="1"/>
</dbReference>
<dbReference type="RefSeq" id="WP_184727952.1">
    <property type="nucleotide sequence ID" value="NZ_JACHIW010000001.1"/>
</dbReference>
<organism evidence="4 5">
    <name type="scientific">Saccharopolyspora phatthalungensis</name>
    <dbReference type="NCBI Taxonomy" id="664693"/>
    <lineage>
        <taxon>Bacteria</taxon>
        <taxon>Bacillati</taxon>
        <taxon>Actinomycetota</taxon>
        <taxon>Actinomycetes</taxon>
        <taxon>Pseudonocardiales</taxon>
        <taxon>Pseudonocardiaceae</taxon>
        <taxon>Saccharopolyspora</taxon>
    </lineage>
</organism>
<gene>
    <name evidence="4" type="ORF">BJ970_004446</name>
</gene>
<evidence type="ECO:0000259" key="3">
    <source>
        <dbReference type="SMART" id="SM00939"/>
    </source>
</evidence>
<reference evidence="4 5" key="1">
    <citation type="submission" date="2020-08" db="EMBL/GenBank/DDBJ databases">
        <title>Sequencing the genomes of 1000 actinobacteria strains.</title>
        <authorList>
            <person name="Klenk H.-P."/>
        </authorList>
    </citation>
    <scope>NUCLEOTIDE SEQUENCE [LARGE SCALE GENOMIC DNA]</scope>
    <source>
        <strain evidence="4 5">DSM 45584</strain>
    </source>
</reference>
<evidence type="ECO:0000313" key="5">
    <source>
        <dbReference type="Proteomes" id="UP000584374"/>
    </source>
</evidence>
<evidence type="ECO:0000313" key="4">
    <source>
        <dbReference type="EMBL" id="MBB5156912.1"/>
    </source>
</evidence>